<sequence>MECAEGLNCIRDLLAWMAWCLRWWATQREQGSGTAARLPMPPSAPAAGLRDTHGRCLRCAAAAALDPPPPPKMTGRRRS</sequence>
<proteinExistence type="predicted"/>
<name>A0A0A9GIM3_ARUDO</name>
<reference evidence="1" key="2">
    <citation type="journal article" date="2015" name="Data Brief">
        <title>Shoot transcriptome of the giant reed, Arundo donax.</title>
        <authorList>
            <person name="Barrero R.A."/>
            <person name="Guerrero F.D."/>
            <person name="Moolhuijzen P."/>
            <person name="Goolsby J.A."/>
            <person name="Tidwell J."/>
            <person name="Bellgard S.E."/>
            <person name="Bellgard M.I."/>
        </authorList>
    </citation>
    <scope>NUCLEOTIDE SEQUENCE</scope>
    <source>
        <tissue evidence="1">Shoot tissue taken approximately 20 cm above the soil surface</tissue>
    </source>
</reference>
<reference evidence="1" key="1">
    <citation type="submission" date="2014-09" db="EMBL/GenBank/DDBJ databases">
        <authorList>
            <person name="Magalhaes I.L.F."/>
            <person name="Oliveira U."/>
            <person name="Santos F.R."/>
            <person name="Vidigal T.H.D.A."/>
            <person name="Brescovit A.D."/>
            <person name="Santos A.J."/>
        </authorList>
    </citation>
    <scope>NUCLEOTIDE SEQUENCE</scope>
    <source>
        <tissue evidence="1">Shoot tissue taken approximately 20 cm above the soil surface</tissue>
    </source>
</reference>
<evidence type="ECO:0000313" key="1">
    <source>
        <dbReference type="EMBL" id="JAE24965.1"/>
    </source>
</evidence>
<protein>
    <submittedName>
        <fullName evidence="1">Uncharacterized protein</fullName>
    </submittedName>
</protein>
<organism evidence="1">
    <name type="scientific">Arundo donax</name>
    <name type="common">Giant reed</name>
    <name type="synonym">Donax arundinaceus</name>
    <dbReference type="NCBI Taxonomy" id="35708"/>
    <lineage>
        <taxon>Eukaryota</taxon>
        <taxon>Viridiplantae</taxon>
        <taxon>Streptophyta</taxon>
        <taxon>Embryophyta</taxon>
        <taxon>Tracheophyta</taxon>
        <taxon>Spermatophyta</taxon>
        <taxon>Magnoliopsida</taxon>
        <taxon>Liliopsida</taxon>
        <taxon>Poales</taxon>
        <taxon>Poaceae</taxon>
        <taxon>PACMAD clade</taxon>
        <taxon>Arundinoideae</taxon>
        <taxon>Arundineae</taxon>
        <taxon>Arundo</taxon>
    </lineage>
</organism>
<dbReference type="EMBL" id="GBRH01172931">
    <property type="protein sequence ID" value="JAE24965.1"/>
    <property type="molecule type" value="Transcribed_RNA"/>
</dbReference>
<dbReference type="AlphaFoldDB" id="A0A0A9GIM3"/>
<accession>A0A0A9GIM3</accession>